<dbReference type="Pfam" id="PF01075">
    <property type="entry name" value="Glyco_transf_9"/>
    <property type="match status" value="1"/>
</dbReference>
<gene>
    <name evidence="3" type="ORF">SAMN05192539_1001227</name>
</gene>
<dbReference type="GO" id="GO:0005829">
    <property type="term" value="C:cytosol"/>
    <property type="evidence" value="ECO:0007669"/>
    <property type="project" value="TreeGrafter"/>
</dbReference>
<accession>A0A1H6QB28</accession>
<protein>
    <submittedName>
        <fullName evidence="3">ADP-heptose:LPS heptosyltransferase</fullName>
    </submittedName>
</protein>
<organism evidence="3 4">
    <name type="scientific">Paraburkholderia diazotrophica</name>
    <dbReference type="NCBI Taxonomy" id="667676"/>
    <lineage>
        <taxon>Bacteria</taxon>
        <taxon>Pseudomonadati</taxon>
        <taxon>Pseudomonadota</taxon>
        <taxon>Betaproteobacteria</taxon>
        <taxon>Burkholderiales</taxon>
        <taxon>Burkholderiaceae</taxon>
        <taxon>Paraburkholderia</taxon>
    </lineage>
</organism>
<evidence type="ECO:0000313" key="3">
    <source>
        <dbReference type="EMBL" id="SEI40969.1"/>
    </source>
</evidence>
<dbReference type="EMBL" id="FNYE01000001">
    <property type="protein sequence ID" value="SEI40969.1"/>
    <property type="molecule type" value="Genomic_DNA"/>
</dbReference>
<proteinExistence type="predicted"/>
<evidence type="ECO:0000313" key="4">
    <source>
        <dbReference type="Proteomes" id="UP000198866"/>
    </source>
</evidence>
<dbReference type="PANTHER" id="PTHR30160">
    <property type="entry name" value="TETRAACYLDISACCHARIDE 4'-KINASE-RELATED"/>
    <property type="match status" value="1"/>
</dbReference>
<dbReference type="AlphaFoldDB" id="A0A1H6QB28"/>
<dbReference type="GO" id="GO:0008713">
    <property type="term" value="F:ADP-heptose-lipopolysaccharide heptosyltransferase activity"/>
    <property type="evidence" value="ECO:0007669"/>
    <property type="project" value="TreeGrafter"/>
</dbReference>
<dbReference type="CDD" id="cd03789">
    <property type="entry name" value="GT9_LPS_heptosyltransferase"/>
    <property type="match status" value="1"/>
</dbReference>
<dbReference type="InterPro" id="IPR002201">
    <property type="entry name" value="Glyco_trans_9"/>
</dbReference>
<dbReference type="Gene3D" id="3.40.50.2000">
    <property type="entry name" value="Glycogen Phosphorylase B"/>
    <property type="match status" value="2"/>
</dbReference>
<keyword evidence="2 3" id="KW-0808">Transferase</keyword>
<dbReference type="OrthoDB" id="9797795at2"/>
<evidence type="ECO:0000256" key="1">
    <source>
        <dbReference type="ARBA" id="ARBA00022676"/>
    </source>
</evidence>
<dbReference type="GO" id="GO:0009244">
    <property type="term" value="P:lipopolysaccharide core region biosynthetic process"/>
    <property type="evidence" value="ECO:0007669"/>
    <property type="project" value="TreeGrafter"/>
</dbReference>
<dbReference type="STRING" id="667676.SAMN05192539_1001227"/>
<dbReference type="SUPFAM" id="SSF53756">
    <property type="entry name" value="UDP-Glycosyltransferase/glycogen phosphorylase"/>
    <property type="match status" value="1"/>
</dbReference>
<keyword evidence="4" id="KW-1185">Reference proteome</keyword>
<reference evidence="4" key="1">
    <citation type="submission" date="2016-10" db="EMBL/GenBank/DDBJ databases">
        <authorList>
            <person name="Varghese N."/>
            <person name="Submissions S."/>
        </authorList>
    </citation>
    <scope>NUCLEOTIDE SEQUENCE [LARGE SCALE GENOMIC DNA]</scope>
    <source>
        <strain evidence="4">LMG 26031</strain>
    </source>
</reference>
<keyword evidence="1" id="KW-0328">Glycosyltransferase</keyword>
<sequence>MGWKGSLAEVPLWFAGRLGPQPARSRNDAPRSILVLRPNDLGDLLTTTPIFEALRRRFPDARLVAGIGRWGRAIVENNPFVDEVLELDAPWHNKVVPDQSLGAALRFIRDCAQVRAARERGGFDVGIDVVGSHFGLLLMLRLGVRYRIGVRGYRGGWSGCHGHIRFSPMVHVSRAALAQAELLGAHDLPEARPQLYLTDFERAQAAHVWRSGAVAGRRPVRLLVGCAAGLPDKSWAPEALGEALGRVSRALAQAGGSDIVIVGGAAEKSCAQTVIEHSGAAAGIRSLAGQTPLRTTFALAEQADVVITNSSMLLHAAAAFRRPTVAVLGGTLGDARGHDSVWGYCAPYCSVGPENGKPYGRISGWPSIERVVQTILDKIAGHAVSAGPDRLSIGLN</sequence>
<name>A0A1H6QB28_9BURK</name>
<dbReference type="InterPro" id="IPR051199">
    <property type="entry name" value="LPS_LOS_Heptosyltrfase"/>
</dbReference>
<evidence type="ECO:0000256" key="2">
    <source>
        <dbReference type="ARBA" id="ARBA00022679"/>
    </source>
</evidence>
<dbReference type="Proteomes" id="UP000198866">
    <property type="component" value="Unassembled WGS sequence"/>
</dbReference>
<dbReference type="PANTHER" id="PTHR30160:SF1">
    <property type="entry name" value="LIPOPOLYSACCHARIDE 1,2-N-ACETYLGLUCOSAMINETRANSFERASE-RELATED"/>
    <property type="match status" value="1"/>
</dbReference>